<keyword evidence="1 4" id="KW-0808">Transferase</keyword>
<dbReference type="PANTHER" id="PTHR43685">
    <property type="entry name" value="GLYCOSYLTRANSFERASE"/>
    <property type="match status" value="1"/>
</dbReference>
<dbReference type="InterPro" id="IPR001173">
    <property type="entry name" value="Glyco_trans_2-like"/>
</dbReference>
<dbReference type="GO" id="GO:0016740">
    <property type="term" value="F:transferase activity"/>
    <property type="evidence" value="ECO:0007669"/>
    <property type="project" value="UniProtKB-KW"/>
</dbReference>
<evidence type="ECO:0000259" key="3">
    <source>
        <dbReference type="Pfam" id="PF02709"/>
    </source>
</evidence>
<dbReference type="Gene3D" id="3.90.550.10">
    <property type="entry name" value="Spore Coat Polysaccharide Biosynthesis Protein SpsA, Chain A"/>
    <property type="match status" value="1"/>
</dbReference>
<feature type="domain" description="Galactosyltransferase C-terminal" evidence="3">
    <location>
        <begin position="167"/>
        <end position="233"/>
    </location>
</feature>
<gene>
    <name evidence="4" type="ORF">SAMN05444362_112117</name>
</gene>
<protein>
    <submittedName>
        <fullName evidence="4">Glycosyltransferase involved in cell wall bisynthesis</fullName>
    </submittedName>
</protein>
<sequence>MQNIKITLLVSTYNRPDALSVCLDSVKYQTLLPDEIVIGDDGSRDDTKETIEKIKKNFPIPIIHVWQEDEGFQLAKIRNKSVANSTGDYIIEIDGDVMLSPQFVEDHMRFAQKGLYIKGGRVNLGRKLTEDVCQSGVSRRIHFWTRGIESKPENAFRSKKLSAYLAPRYRKNSTKALGCNMSFWKEDFIAVNGYDEKFVGWGSEDGDFVTRLHKYGLGKRNLKFAGIVYHLWHEDKHMYNLENNKKYQKEQKEKGVIRCETGIDQYLSK</sequence>
<evidence type="ECO:0000313" key="5">
    <source>
        <dbReference type="Proteomes" id="UP000184480"/>
    </source>
</evidence>
<dbReference type="PANTHER" id="PTHR43685:SF2">
    <property type="entry name" value="GLYCOSYLTRANSFERASE 2-LIKE DOMAIN-CONTAINING PROTEIN"/>
    <property type="match status" value="1"/>
</dbReference>
<dbReference type="RefSeq" id="WP_070808591.1">
    <property type="nucleotide sequence ID" value="NZ_BBXL01000011.1"/>
</dbReference>
<dbReference type="AlphaFoldDB" id="A0A1M5FU80"/>
<dbReference type="CDD" id="cd06420">
    <property type="entry name" value="GT2_Chondriotin_Pol_N"/>
    <property type="match status" value="1"/>
</dbReference>
<evidence type="ECO:0000259" key="2">
    <source>
        <dbReference type="Pfam" id="PF00535"/>
    </source>
</evidence>
<dbReference type="InterPro" id="IPR050834">
    <property type="entry name" value="Glycosyltransf_2"/>
</dbReference>
<name>A0A1M5FU80_9BACT</name>
<reference evidence="5" key="1">
    <citation type="submission" date="2016-11" db="EMBL/GenBank/DDBJ databases">
        <authorList>
            <person name="Varghese N."/>
            <person name="Submissions S."/>
        </authorList>
    </citation>
    <scope>NUCLEOTIDE SEQUENCE [LARGE SCALE GENOMIC DNA]</scope>
    <source>
        <strain evidence="5">DSM 27370</strain>
    </source>
</reference>
<dbReference type="SUPFAM" id="SSF53448">
    <property type="entry name" value="Nucleotide-diphospho-sugar transferases"/>
    <property type="match status" value="1"/>
</dbReference>
<dbReference type="Proteomes" id="UP000184480">
    <property type="component" value="Unassembled WGS sequence"/>
</dbReference>
<keyword evidence="5" id="KW-1185">Reference proteome</keyword>
<feature type="domain" description="Glycosyltransferase 2-like" evidence="2">
    <location>
        <begin position="8"/>
        <end position="129"/>
    </location>
</feature>
<dbReference type="Pfam" id="PF02709">
    <property type="entry name" value="Glyco_transf_7C"/>
    <property type="match status" value="1"/>
</dbReference>
<organism evidence="4 5">
    <name type="scientific">Dysgonomonas macrotermitis</name>
    <dbReference type="NCBI Taxonomy" id="1346286"/>
    <lineage>
        <taxon>Bacteria</taxon>
        <taxon>Pseudomonadati</taxon>
        <taxon>Bacteroidota</taxon>
        <taxon>Bacteroidia</taxon>
        <taxon>Bacteroidales</taxon>
        <taxon>Dysgonomonadaceae</taxon>
        <taxon>Dysgonomonas</taxon>
    </lineage>
</organism>
<dbReference type="EMBL" id="FQUC01000012">
    <property type="protein sequence ID" value="SHF95053.1"/>
    <property type="molecule type" value="Genomic_DNA"/>
</dbReference>
<dbReference type="Pfam" id="PF00535">
    <property type="entry name" value="Glycos_transf_2"/>
    <property type="match status" value="1"/>
</dbReference>
<dbReference type="InterPro" id="IPR027791">
    <property type="entry name" value="Galactosyl_T_C"/>
</dbReference>
<dbReference type="STRING" id="1346286.SAMN05444362_112117"/>
<dbReference type="InterPro" id="IPR029044">
    <property type="entry name" value="Nucleotide-diphossugar_trans"/>
</dbReference>
<proteinExistence type="predicted"/>
<evidence type="ECO:0000313" key="4">
    <source>
        <dbReference type="EMBL" id="SHF95053.1"/>
    </source>
</evidence>
<evidence type="ECO:0000256" key="1">
    <source>
        <dbReference type="ARBA" id="ARBA00022679"/>
    </source>
</evidence>
<accession>A0A1M5FU80</accession>